<evidence type="ECO:0000256" key="13">
    <source>
        <dbReference type="ARBA" id="ARBA00034005"/>
    </source>
</evidence>
<evidence type="ECO:0000313" key="18">
    <source>
        <dbReference type="EMBL" id="CEA03824.1"/>
    </source>
</evidence>
<keyword evidence="19" id="KW-1185">Reference proteome</keyword>
<dbReference type="PIRSF" id="PIRSF001604">
    <property type="entry name" value="LigA"/>
    <property type="match status" value="1"/>
</dbReference>
<dbReference type="Gene3D" id="3.30.470.30">
    <property type="entry name" value="DNA ligase/mRNA capping enzyme"/>
    <property type="match status" value="1"/>
</dbReference>
<dbReference type="HAMAP" id="MF_01588">
    <property type="entry name" value="DNA_ligase_A"/>
    <property type="match status" value="1"/>
</dbReference>
<dbReference type="PROSITE" id="PS01055">
    <property type="entry name" value="DNA_LIGASE_N1"/>
    <property type="match status" value="1"/>
</dbReference>
<dbReference type="InterPro" id="IPR033136">
    <property type="entry name" value="DNA_ligase_CS"/>
</dbReference>
<comment type="function">
    <text evidence="1 15">DNA ligase that catalyzes the formation of phosphodiester linkages between 5'-phosphoryl and 3'-hydroxyl groups in double-stranded DNA using NAD as a coenzyme and as the energy source for the reaction. It is essential for DNA replication and repair of damaged DNA.</text>
</comment>
<evidence type="ECO:0000256" key="8">
    <source>
        <dbReference type="ARBA" id="ARBA00022833"/>
    </source>
</evidence>
<dbReference type="PROSITE" id="PS01056">
    <property type="entry name" value="DNA_LIGASE_N2"/>
    <property type="match status" value="1"/>
</dbReference>
<evidence type="ECO:0000256" key="1">
    <source>
        <dbReference type="ARBA" id="ARBA00004067"/>
    </source>
</evidence>
<dbReference type="Gene3D" id="6.20.10.30">
    <property type="match status" value="1"/>
</dbReference>
<dbReference type="Pfam" id="PF00533">
    <property type="entry name" value="BRCT"/>
    <property type="match status" value="1"/>
</dbReference>
<evidence type="ECO:0000256" key="10">
    <source>
        <dbReference type="ARBA" id="ARBA00023027"/>
    </source>
</evidence>
<dbReference type="Pfam" id="PF03120">
    <property type="entry name" value="OB_DNA_ligase"/>
    <property type="match status" value="1"/>
</dbReference>
<dbReference type="eggNOG" id="COG0272">
    <property type="taxonomic scope" value="Bacteria"/>
</dbReference>
<keyword evidence="4 15" id="KW-0436">Ligase</keyword>
<feature type="binding site" evidence="15">
    <location>
        <begin position="78"/>
        <end position="79"/>
    </location>
    <ligand>
        <name>NAD(+)</name>
        <dbReference type="ChEBI" id="CHEBI:57540"/>
    </ligand>
</feature>
<dbReference type="STRING" id="1461582.BN1048_02222"/>
<protein>
    <recommendedName>
        <fullName evidence="3 15">DNA ligase</fullName>
        <ecNumber evidence="2 15">6.5.1.2</ecNumber>
    </recommendedName>
    <alternativeName>
        <fullName evidence="15">Polydeoxyribonucleotide synthase [NAD(+)]</fullName>
    </alternativeName>
</protein>
<dbReference type="SUPFAM" id="SSF52113">
    <property type="entry name" value="BRCT domain"/>
    <property type="match status" value="1"/>
</dbReference>
<feature type="binding site" evidence="15">
    <location>
        <position position="397"/>
    </location>
    <ligand>
        <name>Zn(2+)</name>
        <dbReference type="ChEBI" id="CHEBI:29105"/>
    </ligand>
</feature>
<dbReference type="InterPro" id="IPR036420">
    <property type="entry name" value="BRCT_dom_sf"/>
</dbReference>
<feature type="binding site" evidence="15">
    <location>
        <begin position="29"/>
        <end position="33"/>
    </location>
    <ligand>
        <name>NAD(+)</name>
        <dbReference type="ChEBI" id="CHEBI:57540"/>
    </ligand>
</feature>
<evidence type="ECO:0000256" key="9">
    <source>
        <dbReference type="ARBA" id="ARBA00022842"/>
    </source>
</evidence>
<feature type="binding site" evidence="15">
    <location>
        <position position="130"/>
    </location>
    <ligand>
        <name>NAD(+)</name>
        <dbReference type="ChEBI" id="CHEBI:57540"/>
    </ligand>
</feature>
<feature type="binding site" evidence="15">
    <location>
        <position position="304"/>
    </location>
    <ligand>
        <name>NAD(+)</name>
        <dbReference type="ChEBI" id="CHEBI:57540"/>
    </ligand>
</feature>
<dbReference type="InterPro" id="IPR004149">
    <property type="entry name" value="Znf_DNAligase_C4"/>
</dbReference>
<dbReference type="GO" id="GO:0046872">
    <property type="term" value="F:metal ion binding"/>
    <property type="evidence" value="ECO:0007669"/>
    <property type="project" value="UniProtKB-KW"/>
</dbReference>
<accession>A0A078MCA1</accession>
<dbReference type="FunFam" id="3.30.470.30:FF:000001">
    <property type="entry name" value="DNA ligase"/>
    <property type="match status" value="1"/>
</dbReference>
<evidence type="ECO:0000313" key="19">
    <source>
        <dbReference type="Proteomes" id="UP000044136"/>
    </source>
</evidence>
<dbReference type="InterPro" id="IPR010994">
    <property type="entry name" value="RuvA_2-like"/>
</dbReference>
<dbReference type="PANTHER" id="PTHR23389">
    <property type="entry name" value="CHROMOSOME TRANSMISSION FIDELITY FACTOR 18"/>
    <property type="match status" value="1"/>
</dbReference>
<dbReference type="OrthoDB" id="9759736at2"/>
<dbReference type="PROSITE" id="PS50172">
    <property type="entry name" value="BRCT"/>
    <property type="match status" value="1"/>
</dbReference>
<feature type="binding site" evidence="15">
    <location>
        <position position="164"/>
    </location>
    <ligand>
        <name>NAD(+)</name>
        <dbReference type="ChEBI" id="CHEBI:57540"/>
    </ligand>
</feature>
<sequence length="656" mass="72812">MKERIHELQQLLTRYNYEYHVQDNPSIPDTEYDALLRELVELEAEYPEYKTDTSPTVRVGGEILSGFEKVAHSSPMLSLGNAFNEEDLRAFDQRVRQNAGDVTYMCELKIDGLAVSLTYENGLFTRGATRGDGTVGENITENLRTIHAIPLTIDSDLTFEVRGEAYMPKRSFINLNETRAKEGQQEFQNPRNAAAGSLRQLDPKLAAARNLSVFLYSVTSPEALDTDSQSGALDKLDELGFKTNRERRLMTSIDEVIEYVEYWTTHRSELAYEIDGIVIKVNDLLTQEELGYTVKSPRWAIAYKFPAEEVVTEILDIELTVGRTGVITPTAILEPVKVAGTTVGRASLHNHELIEERDIRIGDKVVIRKAGDIIPEVVKSLKEERTDQAVYEAPTTCPSCGHDTVHLEDEVAIRCINPACPAQLTEGIIHFVSRGAMNIDGLGEKVVRQLFDAELITDVSDLYKLEYDDLIELERMGDKKVTNLLKAIEASKEVPLSKLLFGLGIRFLGSKASGLIAKEYGSMVEVLKATKKQLIEIPEIGEKIADSIVTYTHNDDFIELVNKLDAAGLNMTEEKEELSGTVFSGMTFVLTGKLVEMTRGDAKKSIESYGGKVTGSVSKNTDVVVAGADAGSKLEKANSLGITVWNEREFIEKLGQ</sequence>
<keyword evidence="11 15" id="KW-0234">DNA repair</keyword>
<keyword evidence="10 15" id="KW-0520">NAD</keyword>
<dbReference type="FunFam" id="1.10.150.20:FF:000007">
    <property type="entry name" value="DNA ligase"/>
    <property type="match status" value="1"/>
</dbReference>
<keyword evidence="5 15" id="KW-0235">DNA replication</keyword>
<dbReference type="Pfam" id="PF03119">
    <property type="entry name" value="DNA_ligase_ZBD"/>
    <property type="match status" value="1"/>
</dbReference>
<dbReference type="AlphaFoldDB" id="A0A078MCA1"/>
<dbReference type="Pfam" id="PF12826">
    <property type="entry name" value="HHH_2"/>
    <property type="match status" value="1"/>
</dbReference>
<dbReference type="NCBIfam" id="NF005932">
    <property type="entry name" value="PRK07956.1"/>
    <property type="match status" value="1"/>
</dbReference>
<feature type="binding site" evidence="15">
    <location>
        <position position="400"/>
    </location>
    <ligand>
        <name>Zn(2+)</name>
        <dbReference type="ChEBI" id="CHEBI:29105"/>
    </ligand>
</feature>
<dbReference type="InterPro" id="IPR003583">
    <property type="entry name" value="Hlx-hairpin-Hlx_DNA-bd_motif"/>
</dbReference>
<dbReference type="InterPro" id="IPR013840">
    <property type="entry name" value="DNAligase_N"/>
</dbReference>
<name>A0A078MCA1_9STAP</name>
<dbReference type="GO" id="GO:0003911">
    <property type="term" value="F:DNA ligase (NAD+) activity"/>
    <property type="evidence" value="ECO:0007669"/>
    <property type="project" value="UniProtKB-UniRule"/>
</dbReference>
<dbReference type="HOGENOM" id="CLU_007764_2_1_9"/>
<keyword evidence="9 15" id="KW-0460">Magnesium</keyword>
<dbReference type="SMART" id="SM00292">
    <property type="entry name" value="BRCT"/>
    <property type="match status" value="1"/>
</dbReference>
<evidence type="ECO:0000256" key="3">
    <source>
        <dbReference type="ARBA" id="ARBA00013308"/>
    </source>
</evidence>
<dbReference type="PANTHER" id="PTHR23389:SF9">
    <property type="entry name" value="DNA LIGASE"/>
    <property type="match status" value="1"/>
</dbReference>
<dbReference type="Gene3D" id="1.10.150.20">
    <property type="entry name" value="5' to 3' exonuclease, C-terminal subdomain"/>
    <property type="match status" value="2"/>
</dbReference>
<dbReference type="NCBIfam" id="TIGR00575">
    <property type="entry name" value="dnlj"/>
    <property type="match status" value="1"/>
</dbReference>
<comment type="cofactor">
    <cofactor evidence="15">
        <name>Mg(2+)</name>
        <dbReference type="ChEBI" id="CHEBI:18420"/>
    </cofactor>
    <cofactor evidence="15">
        <name>Mn(2+)</name>
        <dbReference type="ChEBI" id="CHEBI:29035"/>
    </cofactor>
</comment>
<dbReference type="EC" id="6.5.1.2" evidence="2 15"/>
<evidence type="ECO:0000256" key="5">
    <source>
        <dbReference type="ARBA" id="ARBA00022705"/>
    </source>
</evidence>
<dbReference type="GO" id="GO:0006281">
    <property type="term" value="P:DNA repair"/>
    <property type="evidence" value="ECO:0007669"/>
    <property type="project" value="UniProtKB-KW"/>
</dbReference>
<evidence type="ECO:0000256" key="7">
    <source>
        <dbReference type="ARBA" id="ARBA00022763"/>
    </source>
</evidence>
<dbReference type="Pfam" id="PF14520">
    <property type="entry name" value="HHH_5"/>
    <property type="match status" value="1"/>
</dbReference>
<dbReference type="Gene3D" id="2.40.50.140">
    <property type="entry name" value="Nucleic acid-binding proteins"/>
    <property type="match status" value="1"/>
</dbReference>
<evidence type="ECO:0000256" key="14">
    <source>
        <dbReference type="ARBA" id="ARBA00060881"/>
    </source>
</evidence>
<dbReference type="InterPro" id="IPR001357">
    <property type="entry name" value="BRCT_dom"/>
</dbReference>
<keyword evidence="7 15" id="KW-0227">DNA damage</keyword>
<dbReference type="GO" id="GO:0005829">
    <property type="term" value="C:cytosol"/>
    <property type="evidence" value="ECO:0007669"/>
    <property type="project" value="TreeGrafter"/>
</dbReference>
<feature type="binding site" evidence="15">
    <location>
        <position position="280"/>
    </location>
    <ligand>
        <name>NAD(+)</name>
        <dbReference type="ChEBI" id="CHEBI:57540"/>
    </ligand>
</feature>
<dbReference type="FunFam" id="1.10.287.610:FF:000002">
    <property type="entry name" value="DNA ligase"/>
    <property type="match status" value="1"/>
</dbReference>
<dbReference type="SUPFAM" id="SSF56091">
    <property type="entry name" value="DNA ligase/mRNA capping enzyme, catalytic domain"/>
    <property type="match status" value="1"/>
</dbReference>
<evidence type="ECO:0000256" key="12">
    <source>
        <dbReference type="ARBA" id="ARBA00023211"/>
    </source>
</evidence>
<dbReference type="InterPro" id="IPR018239">
    <property type="entry name" value="DNA_ligase_AS"/>
</dbReference>
<dbReference type="SUPFAM" id="SSF50249">
    <property type="entry name" value="Nucleic acid-binding proteins"/>
    <property type="match status" value="1"/>
</dbReference>
<dbReference type="CDD" id="cd00114">
    <property type="entry name" value="LIGANc"/>
    <property type="match status" value="1"/>
</dbReference>
<dbReference type="EMBL" id="CCSE01000001">
    <property type="protein sequence ID" value="CEA03824.1"/>
    <property type="molecule type" value="Genomic_DNA"/>
</dbReference>
<comment type="similarity">
    <text evidence="14 15">Belongs to the NAD-dependent DNA ligase family. LigA subfamily.</text>
</comment>
<dbReference type="Pfam" id="PF01653">
    <property type="entry name" value="DNA_ligase_aden"/>
    <property type="match status" value="1"/>
</dbReference>
<evidence type="ECO:0000256" key="4">
    <source>
        <dbReference type="ARBA" id="ARBA00022598"/>
    </source>
</evidence>
<dbReference type="GO" id="GO:0003677">
    <property type="term" value="F:DNA binding"/>
    <property type="evidence" value="ECO:0007669"/>
    <property type="project" value="InterPro"/>
</dbReference>
<dbReference type="RefSeq" id="WP_035811246.1">
    <property type="nucleotide sequence ID" value="NZ_CCSE01000001.1"/>
</dbReference>
<evidence type="ECO:0000256" key="16">
    <source>
        <dbReference type="RuleBase" id="RU000618"/>
    </source>
</evidence>
<dbReference type="SMART" id="SM00278">
    <property type="entry name" value="HhH1"/>
    <property type="match status" value="3"/>
</dbReference>
<feature type="active site" description="N6-AMP-lysine intermediate" evidence="15">
    <location>
        <position position="109"/>
    </location>
</feature>
<reference evidence="18 19" key="1">
    <citation type="submission" date="2014-07" db="EMBL/GenBank/DDBJ databases">
        <authorList>
            <person name="Urmite Genomes Urmite Genomes"/>
        </authorList>
    </citation>
    <scope>NUCLEOTIDE SEQUENCE [LARGE SCALE GENOMIC DNA]</scope>
    <source>
        <strain evidence="18 19">13MG44_air</strain>
    </source>
</reference>
<feature type="binding site" evidence="15">
    <location>
        <position position="107"/>
    </location>
    <ligand>
        <name>NAD(+)</name>
        <dbReference type="ChEBI" id="CHEBI:57540"/>
    </ligand>
</feature>
<comment type="catalytic activity">
    <reaction evidence="13 15 16">
        <text>NAD(+) + (deoxyribonucleotide)n-3'-hydroxyl + 5'-phospho-(deoxyribonucleotide)m = (deoxyribonucleotide)n+m + AMP + beta-nicotinamide D-nucleotide.</text>
        <dbReference type="EC" id="6.5.1.2"/>
    </reaction>
</comment>
<dbReference type="InterPro" id="IPR013839">
    <property type="entry name" value="DNAligase_adenylation"/>
</dbReference>
<dbReference type="InterPro" id="IPR001679">
    <property type="entry name" value="DNA_ligase"/>
</dbReference>
<evidence type="ECO:0000256" key="2">
    <source>
        <dbReference type="ARBA" id="ARBA00012722"/>
    </source>
</evidence>
<dbReference type="Gene3D" id="3.40.50.10190">
    <property type="entry name" value="BRCT domain"/>
    <property type="match status" value="1"/>
</dbReference>
<keyword evidence="6 15" id="KW-0479">Metal-binding</keyword>
<dbReference type="CDD" id="cd17748">
    <property type="entry name" value="BRCT_DNA_ligase_like"/>
    <property type="match status" value="1"/>
</dbReference>
<proteinExistence type="inferred from homology"/>
<feature type="binding site" evidence="15">
    <location>
        <position position="420"/>
    </location>
    <ligand>
        <name>Zn(2+)</name>
        <dbReference type="ChEBI" id="CHEBI:29105"/>
    </ligand>
</feature>
<keyword evidence="8 15" id="KW-0862">Zinc</keyword>
<dbReference type="Gene3D" id="1.10.287.610">
    <property type="entry name" value="Helix hairpin bin"/>
    <property type="match status" value="1"/>
</dbReference>
<evidence type="ECO:0000256" key="15">
    <source>
        <dbReference type="HAMAP-Rule" id="MF_01588"/>
    </source>
</evidence>
<dbReference type="SMART" id="SM00532">
    <property type="entry name" value="LIGANc"/>
    <property type="match status" value="1"/>
</dbReference>
<dbReference type="InterPro" id="IPR041663">
    <property type="entry name" value="DisA/LigA_HHH"/>
</dbReference>
<dbReference type="InterPro" id="IPR004150">
    <property type="entry name" value="NAD_DNA_ligase_OB"/>
</dbReference>
<evidence type="ECO:0000256" key="11">
    <source>
        <dbReference type="ARBA" id="ARBA00023204"/>
    </source>
</evidence>
<keyword evidence="12 15" id="KW-0464">Manganese</keyword>
<evidence type="ECO:0000259" key="17">
    <source>
        <dbReference type="PROSITE" id="PS50172"/>
    </source>
</evidence>
<dbReference type="GO" id="GO:0006260">
    <property type="term" value="P:DNA replication"/>
    <property type="evidence" value="ECO:0007669"/>
    <property type="project" value="UniProtKB-KW"/>
</dbReference>
<dbReference type="Proteomes" id="UP000044136">
    <property type="component" value="Unassembled WGS sequence"/>
</dbReference>
<dbReference type="SUPFAM" id="SSF47781">
    <property type="entry name" value="RuvA domain 2-like"/>
    <property type="match status" value="1"/>
</dbReference>
<organism evidence="18 19">
    <name type="scientific">Jeotgalicoccus saudimassiliensis</name>
    <dbReference type="NCBI Taxonomy" id="1461582"/>
    <lineage>
        <taxon>Bacteria</taxon>
        <taxon>Bacillati</taxon>
        <taxon>Bacillota</taxon>
        <taxon>Bacilli</taxon>
        <taxon>Bacillales</taxon>
        <taxon>Staphylococcaceae</taxon>
        <taxon>Jeotgalicoccus</taxon>
    </lineage>
</organism>
<evidence type="ECO:0000256" key="6">
    <source>
        <dbReference type="ARBA" id="ARBA00022723"/>
    </source>
</evidence>
<feature type="domain" description="BRCT" evidence="17">
    <location>
        <begin position="578"/>
        <end position="656"/>
    </location>
</feature>
<dbReference type="FunFam" id="2.40.50.140:FF:000012">
    <property type="entry name" value="DNA ligase"/>
    <property type="match status" value="1"/>
</dbReference>
<dbReference type="InterPro" id="IPR012340">
    <property type="entry name" value="NA-bd_OB-fold"/>
</dbReference>
<feature type="binding site" evidence="15">
    <location>
        <position position="415"/>
    </location>
    <ligand>
        <name>Zn(2+)</name>
        <dbReference type="ChEBI" id="CHEBI:29105"/>
    </ligand>
</feature>
<gene>
    <name evidence="15 18" type="primary">ligA</name>
    <name evidence="18" type="ORF">BN1048_02222</name>
</gene>